<protein>
    <submittedName>
        <fullName evidence="4">Dihydrodipicolinate synthase family protein</fullName>
    </submittedName>
</protein>
<dbReference type="PANTHER" id="PTHR12128:SF66">
    <property type="entry name" value="4-HYDROXY-2-OXOGLUTARATE ALDOLASE, MITOCHONDRIAL"/>
    <property type="match status" value="1"/>
</dbReference>
<sequence>MFTGLSAFPLTPINEQGIREDAFVGLVQRLAKARVDSIGVLGSTGSYMYLSLEERARITRLAVEHAEGVPVVVGVGALATRDAIRLAEDAQSAGASGVLLAPVSYQALTEEEVFEHYKAVCEHLDVPLCVYDNPGTTHFSFSDALHGRIAELPRVASIKVPPVSAEPNAAEERIARLRALIPEGVTLGISGDPVAAVGLTAGCDAWYSVLGGLLPEQALAITRAAQRGDAREAQQLSEAFEPLWALYREHGSLRVIATLAEAMGLVRTPCLPLPLKALEGQARERVERFIVTGFTR</sequence>
<dbReference type="EMBL" id="JAJISC010000002">
    <property type="protein sequence ID" value="MCS2608756.1"/>
    <property type="molecule type" value="Genomic_DNA"/>
</dbReference>
<dbReference type="SMART" id="SM01130">
    <property type="entry name" value="DHDPS"/>
    <property type="match status" value="1"/>
</dbReference>
<dbReference type="SUPFAM" id="SSF51569">
    <property type="entry name" value="Aldolase"/>
    <property type="match status" value="1"/>
</dbReference>
<keyword evidence="5" id="KW-1185">Reference proteome</keyword>
<dbReference type="PRINTS" id="PR00146">
    <property type="entry name" value="DHPICSNTHASE"/>
</dbReference>
<evidence type="ECO:0000256" key="3">
    <source>
        <dbReference type="PIRNR" id="PIRNR001365"/>
    </source>
</evidence>
<name>A0ABT2EAZ7_9GAMM</name>
<dbReference type="InterPro" id="IPR013785">
    <property type="entry name" value="Aldolase_TIM"/>
</dbReference>
<dbReference type="Pfam" id="PF00701">
    <property type="entry name" value="DHDPS"/>
    <property type="match status" value="1"/>
</dbReference>
<comment type="similarity">
    <text evidence="1 3">Belongs to the DapA family.</text>
</comment>
<gene>
    <name evidence="4" type="ORF">LLY24_05390</name>
</gene>
<dbReference type="Proteomes" id="UP001165542">
    <property type="component" value="Unassembled WGS sequence"/>
</dbReference>
<accession>A0ABT2EAZ7</accession>
<dbReference type="Gene3D" id="3.20.20.70">
    <property type="entry name" value="Aldolase class I"/>
    <property type="match status" value="1"/>
</dbReference>
<reference evidence="4" key="1">
    <citation type="submission" date="2021-11" db="EMBL/GenBank/DDBJ databases">
        <title>Halomonas sp., isolated from a coastal aquaculture zone in Dongshan Bay.</title>
        <authorList>
            <person name="Lin W."/>
        </authorList>
    </citation>
    <scope>NUCLEOTIDE SEQUENCE</scope>
    <source>
        <strain evidence="4">Yzlin-01</strain>
    </source>
</reference>
<dbReference type="InterPro" id="IPR002220">
    <property type="entry name" value="DapA-like"/>
</dbReference>
<comment type="caution">
    <text evidence="4">The sequence shown here is derived from an EMBL/GenBank/DDBJ whole genome shotgun (WGS) entry which is preliminary data.</text>
</comment>
<dbReference type="CDD" id="cd00408">
    <property type="entry name" value="DHDPS-like"/>
    <property type="match status" value="1"/>
</dbReference>
<dbReference type="PIRSF" id="PIRSF001365">
    <property type="entry name" value="DHDPS"/>
    <property type="match status" value="1"/>
</dbReference>
<proteinExistence type="inferred from homology"/>
<evidence type="ECO:0000256" key="1">
    <source>
        <dbReference type="ARBA" id="ARBA00007592"/>
    </source>
</evidence>
<keyword evidence="2 3" id="KW-0456">Lyase</keyword>
<evidence type="ECO:0000313" key="5">
    <source>
        <dbReference type="Proteomes" id="UP001165542"/>
    </source>
</evidence>
<dbReference type="RefSeq" id="WP_259035265.1">
    <property type="nucleotide sequence ID" value="NZ_JAJISC010000002.1"/>
</dbReference>
<evidence type="ECO:0000313" key="4">
    <source>
        <dbReference type="EMBL" id="MCS2608756.1"/>
    </source>
</evidence>
<evidence type="ECO:0000256" key="2">
    <source>
        <dbReference type="ARBA" id="ARBA00023239"/>
    </source>
</evidence>
<dbReference type="PANTHER" id="PTHR12128">
    <property type="entry name" value="DIHYDRODIPICOLINATE SYNTHASE"/>
    <property type="match status" value="1"/>
</dbReference>
<organism evidence="4 5">
    <name type="scientific">Halomonas dongshanensis</name>
    <dbReference type="NCBI Taxonomy" id="2890835"/>
    <lineage>
        <taxon>Bacteria</taxon>
        <taxon>Pseudomonadati</taxon>
        <taxon>Pseudomonadota</taxon>
        <taxon>Gammaproteobacteria</taxon>
        <taxon>Oceanospirillales</taxon>
        <taxon>Halomonadaceae</taxon>
        <taxon>Halomonas</taxon>
    </lineage>
</organism>